<sequence length="101" mass="10989">MPELLHSMSHESAWLQKDSVSSPISEPKAPRGQNFSQGLVECDQACIILASGHCVTHCASMMGIIQSCSYILPATSSEQIPNRLWSIQTADAAQVYRPPMS</sequence>
<accession>D4ZEU7</accession>
<dbReference type="eggNOG" id="ENOG5031F7I">
    <property type="taxonomic scope" value="Bacteria"/>
</dbReference>
<evidence type="ECO:0000313" key="3">
    <source>
        <dbReference type="Proteomes" id="UP000002350"/>
    </source>
</evidence>
<dbReference type="Proteomes" id="UP000002350">
    <property type="component" value="Chromosome"/>
</dbReference>
<gene>
    <name evidence="2" type="ordered locus">SVI_0356</name>
</gene>
<proteinExistence type="predicted"/>
<name>D4ZEU7_SHEVD</name>
<keyword evidence="3" id="KW-1185">Reference proteome</keyword>
<feature type="region of interest" description="Disordered" evidence="1">
    <location>
        <begin position="1"/>
        <end position="33"/>
    </location>
</feature>
<reference evidence="3" key="1">
    <citation type="journal article" date="2010" name="Mol. Biosyst.">
        <title>Complete genome sequence and comparative analysis of Shewanella violacea, a psychrophilic and piezophilic bacterium from deep sea floor sediments.</title>
        <authorList>
            <person name="Aono E."/>
            <person name="Baba T."/>
            <person name="Ara T."/>
            <person name="Nishi T."/>
            <person name="Nakamichi T."/>
            <person name="Inamoto E."/>
            <person name="Toyonaga H."/>
            <person name="Hasegawa M."/>
            <person name="Takai Y."/>
            <person name="Okumura Y."/>
            <person name="Baba M."/>
            <person name="Tomita M."/>
            <person name="Kato C."/>
            <person name="Oshima T."/>
            <person name="Nakasone K."/>
            <person name="Mori H."/>
        </authorList>
    </citation>
    <scope>NUCLEOTIDE SEQUENCE [LARGE SCALE GENOMIC DNA]</scope>
    <source>
        <strain evidence="3">JCM 10179 / CIP 106290 / LMG 19151 / DSS12</strain>
    </source>
</reference>
<dbReference type="AlphaFoldDB" id="D4ZEU7"/>
<evidence type="ECO:0000313" key="2">
    <source>
        <dbReference type="EMBL" id="BAJ00327.1"/>
    </source>
</evidence>
<protein>
    <submittedName>
        <fullName evidence="2">Uncharacterized protein</fullName>
    </submittedName>
</protein>
<dbReference type="STRING" id="637905.SVI_0356"/>
<evidence type="ECO:0000256" key="1">
    <source>
        <dbReference type="SAM" id="MobiDB-lite"/>
    </source>
</evidence>
<organism evidence="2 3">
    <name type="scientific">Shewanella violacea (strain JCM 10179 / CIP 106290 / LMG 19151 / DSS12)</name>
    <dbReference type="NCBI Taxonomy" id="637905"/>
    <lineage>
        <taxon>Bacteria</taxon>
        <taxon>Pseudomonadati</taxon>
        <taxon>Pseudomonadota</taxon>
        <taxon>Gammaproteobacteria</taxon>
        <taxon>Alteromonadales</taxon>
        <taxon>Shewanellaceae</taxon>
        <taxon>Shewanella</taxon>
    </lineage>
</organism>
<dbReference type="HOGENOM" id="CLU_2289758_0_0_6"/>
<dbReference type="KEGG" id="svo:SVI_0356"/>
<dbReference type="EMBL" id="AP011177">
    <property type="protein sequence ID" value="BAJ00327.1"/>
    <property type="molecule type" value="Genomic_DNA"/>
</dbReference>